<feature type="compositionally biased region" description="Basic and acidic residues" evidence="1">
    <location>
        <begin position="651"/>
        <end position="668"/>
    </location>
</feature>
<feature type="compositionally biased region" description="Basic and acidic residues" evidence="1">
    <location>
        <begin position="675"/>
        <end position="687"/>
    </location>
</feature>
<feature type="compositionally biased region" description="Basic and acidic residues" evidence="1">
    <location>
        <begin position="221"/>
        <end position="231"/>
    </location>
</feature>
<sequence length="710" mass="80340">MATSVTEGNNADPFVIIIIKDQDEEPAVVPKSWLCDDNTSVMWPPSIASHNTASKRVKPKENWKKYEVKDVYWSTATESYQEAIGKLKIAEDTSSEESVQRKWKDLNDPKTRKTRHEKTFNSDDDSKHALKKIKLEKDKKEYTVQNQNEQVSPVNLLHLTTSLPQLLTAPLSTNKPNDIEEIEDLKDMSSMPSRNENQSTVETITEDQGESGSQQGNNELHNTDKEDGEVKDTVIEKVDGTVEINEVKDFHLELVDDTRLEKSKDNAEENEAQSSDKTMPLKKPRIKFSTLLSEEKKFTISKSNITRGVQQRGNNSSQPSNDEINEVKDLHLQLVDDTGLETFNESDGENEAENNKKTTPVKKPTIKSTLISEENKFTISKSNITRGVQQKGNNSSQPLIDKTNITKKSNAVPLEKKKDDILATENDMEEDGLFSPNADETKENGSTAAPSFNNARAGSSKSMEYSALKIDGKNIFKPEEFVNLPINDKINVIGLQQHQIIANQAKIAVAANMKKNEKVDVENGLQLEDTLLLNEHFPIRDPDLFESFDDDLRKDEAFRNKVWQYLQAYVNKNNWKDTVRKMIARIMSNEVQEVYSCCGQKGKKVFNETLFYNLIEVATTRMLTNSCRTNTKKLQTYVSDYLKNAKSRIKLDEEKRANGRKKKEEKQGNKGKTSRNNEKTSRKKETAKSLASSLLPNTLDGSDEEVDGSN</sequence>
<feature type="region of interest" description="Disordered" evidence="1">
    <location>
        <begin position="429"/>
        <end position="458"/>
    </location>
</feature>
<feature type="compositionally biased region" description="Acidic residues" evidence="1">
    <location>
        <begin position="701"/>
        <end position="710"/>
    </location>
</feature>
<feature type="compositionally biased region" description="Polar residues" evidence="1">
    <location>
        <begin position="210"/>
        <end position="220"/>
    </location>
</feature>
<feature type="compositionally biased region" description="Polar residues" evidence="1">
    <location>
        <begin position="190"/>
        <end position="203"/>
    </location>
</feature>
<feature type="compositionally biased region" description="Polar residues" evidence="1">
    <location>
        <begin position="444"/>
        <end position="458"/>
    </location>
</feature>
<feature type="region of interest" description="Disordered" evidence="1">
    <location>
        <begin position="184"/>
        <end position="231"/>
    </location>
</feature>
<evidence type="ECO:0000313" key="3">
    <source>
        <dbReference type="Proteomes" id="UP000215335"/>
    </source>
</evidence>
<evidence type="ECO:0000256" key="1">
    <source>
        <dbReference type="SAM" id="MobiDB-lite"/>
    </source>
</evidence>
<feature type="region of interest" description="Disordered" evidence="1">
    <location>
        <begin position="95"/>
        <end position="126"/>
    </location>
</feature>
<feature type="region of interest" description="Disordered" evidence="1">
    <location>
        <begin position="341"/>
        <end position="361"/>
    </location>
</feature>
<evidence type="ECO:0000313" key="2">
    <source>
        <dbReference type="EMBL" id="OXU16253.1"/>
    </source>
</evidence>
<organism evidence="2 3">
    <name type="scientific">Trichomalopsis sarcophagae</name>
    <dbReference type="NCBI Taxonomy" id="543379"/>
    <lineage>
        <taxon>Eukaryota</taxon>
        <taxon>Metazoa</taxon>
        <taxon>Ecdysozoa</taxon>
        <taxon>Arthropoda</taxon>
        <taxon>Hexapoda</taxon>
        <taxon>Insecta</taxon>
        <taxon>Pterygota</taxon>
        <taxon>Neoptera</taxon>
        <taxon>Endopterygota</taxon>
        <taxon>Hymenoptera</taxon>
        <taxon>Apocrita</taxon>
        <taxon>Proctotrupomorpha</taxon>
        <taxon>Chalcidoidea</taxon>
        <taxon>Pteromalidae</taxon>
        <taxon>Pteromalinae</taxon>
        <taxon>Trichomalopsis</taxon>
    </lineage>
</organism>
<feature type="compositionally biased region" description="Polar residues" evidence="1">
    <location>
        <begin position="689"/>
        <end position="700"/>
    </location>
</feature>
<name>A0A232ED28_9HYME</name>
<feature type="region of interest" description="Disordered" evidence="1">
    <location>
        <begin position="651"/>
        <end position="710"/>
    </location>
</feature>
<comment type="caution">
    <text evidence="2">The sequence shown here is derived from an EMBL/GenBank/DDBJ whole genome shotgun (WGS) entry which is preliminary data.</text>
</comment>
<evidence type="ECO:0008006" key="4">
    <source>
        <dbReference type="Google" id="ProtNLM"/>
    </source>
</evidence>
<feature type="region of interest" description="Disordered" evidence="1">
    <location>
        <begin position="261"/>
        <end position="281"/>
    </location>
</feature>
<protein>
    <recommendedName>
        <fullName evidence="4">DUF4806 domain-containing protein</fullName>
    </recommendedName>
</protein>
<proteinExistence type="predicted"/>
<feature type="compositionally biased region" description="Basic and acidic residues" evidence="1">
    <location>
        <begin position="98"/>
        <end position="126"/>
    </location>
</feature>
<dbReference type="Proteomes" id="UP000215335">
    <property type="component" value="Unassembled WGS sequence"/>
</dbReference>
<gene>
    <name evidence="2" type="ORF">TSAR_001755</name>
</gene>
<accession>A0A232ED28</accession>
<keyword evidence="3" id="KW-1185">Reference proteome</keyword>
<dbReference type="EMBL" id="NNAY01008936">
    <property type="protein sequence ID" value="OXU16253.1"/>
    <property type="molecule type" value="Genomic_DNA"/>
</dbReference>
<reference evidence="2 3" key="1">
    <citation type="journal article" date="2017" name="Curr. Biol.">
        <title>The Evolution of Venom by Co-option of Single-Copy Genes.</title>
        <authorList>
            <person name="Martinson E.O."/>
            <person name="Mrinalini"/>
            <person name="Kelkar Y.D."/>
            <person name="Chang C.H."/>
            <person name="Werren J.H."/>
        </authorList>
    </citation>
    <scope>NUCLEOTIDE SEQUENCE [LARGE SCALE GENOMIC DNA]</scope>
    <source>
        <strain evidence="2 3">Alberta</strain>
        <tissue evidence="2">Whole body</tissue>
    </source>
</reference>
<dbReference type="AlphaFoldDB" id="A0A232ED28"/>
<feature type="region of interest" description="Disordered" evidence="1">
    <location>
        <begin position="303"/>
        <end position="322"/>
    </location>
</feature>